<dbReference type="SUPFAM" id="SSF47819">
    <property type="entry name" value="HRDC-like"/>
    <property type="match status" value="1"/>
</dbReference>
<keyword evidence="2" id="KW-0539">Nucleus</keyword>
<dbReference type="EMBL" id="NKHZ01000065">
    <property type="protein sequence ID" value="PNS15875.1"/>
    <property type="molecule type" value="Genomic_DNA"/>
</dbReference>
<evidence type="ECO:0000256" key="3">
    <source>
        <dbReference type="ARBA" id="ARBA00025724"/>
    </source>
</evidence>
<name>A0A2K1QL40_9PEZI</name>
<feature type="region of interest" description="Disordered" evidence="4">
    <location>
        <begin position="1"/>
        <end position="30"/>
    </location>
</feature>
<evidence type="ECO:0000313" key="6">
    <source>
        <dbReference type="EMBL" id="PNS15875.1"/>
    </source>
</evidence>
<evidence type="ECO:0000256" key="1">
    <source>
        <dbReference type="ARBA" id="ARBA00004123"/>
    </source>
</evidence>
<comment type="similarity">
    <text evidence="3">Belongs to the eukaryotic RPB4 RNA polymerase subunit family.</text>
</comment>
<sequence>MASHQNGTATYNPPQTSRPKRAPTGDEEAGAVLRLGEFQDVPTLSLSEARLLISAVSATRKESKKKPVQTETLDQVVEYLDLFSRFKPQDKINQLEQLLSQTNLDKYEKSQLSNLCPADVEEARTLISSLTEDKISSEDLDNILNEMRDLRRFTT</sequence>
<reference evidence="6 7" key="1">
    <citation type="submission" date="2017-06" db="EMBL/GenBank/DDBJ databases">
        <title>Draft genome sequence of a variant of Elsinoe murrayae.</title>
        <authorList>
            <person name="Cheng Q."/>
        </authorList>
    </citation>
    <scope>NUCLEOTIDE SEQUENCE [LARGE SCALE GENOMIC DNA]</scope>
    <source>
        <strain evidence="6 7">CQ-2017a</strain>
    </source>
</reference>
<comment type="caution">
    <text evidence="6">The sequence shown here is derived from an EMBL/GenBank/DDBJ whole genome shotgun (WGS) entry which is preliminary data.</text>
</comment>
<dbReference type="InParanoid" id="A0A2K1QL40"/>
<gene>
    <name evidence="6" type="ORF">CAC42_7981</name>
</gene>
<dbReference type="GO" id="GO:0030880">
    <property type="term" value="C:RNA polymerase complex"/>
    <property type="evidence" value="ECO:0007669"/>
    <property type="project" value="InterPro"/>
</dbReference>
<dbReference type="InterPro" id="IPR006590">
    <property type="entry name" value="RNA_pol_Rpb4/RPC9_core"/>
</dbReference>
<dbReference type="InterPro" id="IPR005574">
    <property type="entry name" value="Rpb4/RPC9"/>
</dbReference>
<dbReference type="InterPro" id="IPR010997">
    <property type="entry name" value="HRDC-like_sf"/>
</dbReference>
<dbReference type="PANTHER" id="PTHR21297">
    <property type="entry name" value="DNA-DIRECTED RNA POLYMERASE II"/>
    <property type="match status" value="1"/>
</dbReference>
<dbReference type="AlphaFoldDB" id="A0A2K1QL40"/>
<dbReference type="InterPro" id="IPR038324">
    <property type="entry name" value="Rpb4/RPC9_sf"/>
</dbReference>
<dbReference type="InterPro" id="IPR045222">
    <property type="entry name" value="Rpb4-like"/>
</dbReference>
<keyword evidence="7" id="KW-1185">Reference proteome</keyword>
<comment type="subcellular location">
    <subcellularLocation>
        <location evidence="1">Nucleus</location>
    </subcellularLocation>
</comment>
<dbReference type="Proteomes" id="UP000243797">
    <property type="component" value="Unassembled WGS sequence"/>
</dbReference>
<feature type="compositionally biased region" description="Polar residues" evidence="4">
    <location>
        <begin position="1"/>
        <end position="17"/>
    </location>
</feature>
<evidence type="ECO:0000259" key="5">
    <source>
        <dbReference type="SMART" id="SM00657"/>
    </source>
</evidence>
<dbReference type="GO" id="GO:0000166">
    <property type="term" value="F:nucleotide binding"/>
    <property type="evidence" value="ECO:0007669"/>
    <property type="project" value="InterPro"/>
</dbReference>
<dbReference type="Pfam" id="PF03874">
    <property type="entry name" value="RNA_pol_Rpb4"/>
    <property type="match status" value="1"/>
</dbReference>
<dbReference type="SMART" id="SM00657">
    <property type="entry name" value="RPOL4c"/>
    <property type="match status" value="1"/>
</dbReference>
<proteinExistence type="inferred from homology"/>
<dbReference type="Gene3D" id="1.20.1250.40">
    <property type="match status" value="1"/>
</dbReference>
<accession>A0A2K1QL40</accession>
<dbReference type="OrthoDB" id="2186918at2759"/>
<evidence type="ECO:0000313" key="7">
    <source>
        <dbReference type="Proteomes" id="UP000243797"/>
    </source>
</evidence>
<dbReference type="STRING" id="2082308.A0A2K1QL40"/>
<feature type="domain" description="RNA polymerase Rpb4/RPC9 core" evidence="5">
    <location>
        <begin position="36"/>
        <end position="154"/>
    </location>
</feature>
<dbReference type="GO" id="GO:0005634">
    <property type="term" value="C:nucleus"/>
    <property type="evidence" value="ECO:0007669"/>
    <property type="project" value="UniProtKB-SubCell"/>
</dbReference>
<evidence type="ECO:0000256" key="4">
    <source>
        <dbReference type="SAM" id="MobiDB-lite"/>
    </source>
</evidence>
<organism evidence="6 7">
    <name type="scientific">Sphaceloma murrayae</name>
    <dbReference type="NCBI Taxonomy" id="2082308"/>
    <lineage>
        <taxon>Eukaryota</taxon>
        <taxon>Fungi</taxon>
        <taxon>Dikarya</taxon>
        <taxon>Ascomycota</taxon>
        <taxon>Pezizomycotina</taxon>
        <taxon>Dothideomycetes</taxon>
        <taxon>Dothideomycetidae</taxon>
        <taxon>Myriangiales</taxon>
        <taxon>Elsinoaceae</taxon>
        <taxon>Sphaceloma</taxon>
    </lineage>
</organism>
<evidence type="ECO:0000256" key="2">
    <source>
        <dbReference type="ARBA" id="ARBA00023242"/>
    </source>
</evidence>
<dbReference type="GO" id="GO:0006352">
    <property type="term" value="P:DNA-templated transcription initiation"/>
    <property type="evidence" value="ECO:0007669"/>
    <property type="project" value="InterPro"/>
</dbReference>
<protein>
    <recommendedName>
        <fullName evidence="5">RNA polymerase Rpb4/RPC9 core domain-containing protein</fullName>
    </recommendedName>
</protein>